<accession>A0AC34Q497</accession>
<evidence type="ECO:0000313" key="2">
    <source>
        <dbReference type="WBParaSite" id="JU765_v2.g12848.t1"/>
    </source>
</evidence>
<evidence type="ECO:0000313" key="1">
    <source>
        <dbReference type="Proteomes" id="UP000887576"/>
    </source>
</evidence>
<name>A0AC34Q497_9BILA</name>
<dbReference type="WBParaSite" id="JU765_v2.g12848.t1">
    <property type="protein sequence ID" value="JU765_v2.g12848.t1"/>
    <property type="gene ID" value="JU765_v2.g12848"/>
</dbReference>
<proteinExistence type="predicted"/>
<organism evidence="1 2">
    <name type="scientific">Panagrolaimus sp. JU765</name>
    <dbReference type="NCBI Taxonomy" id="591449"/>
    <lineage>
        <taxon>Eukaryota</taxon>
        <taxon>Metazoa</taxon>
        <taxon>Ecdysozoa</taxon>
        <taxon>Nematoda</taxon>
        <taxon>Chromadorea</taxon>
        <taxon>Rhabditida</taxon>
        <taxon>Tylenchina</taxon>
        <taxon>Panagrolaimomorpha</taxon>
        <taxon>Panagrolaimoidea</taxon>
        <taxon>Panagrolaimidae</taxon>
        <taxon>Panagrolaimus</taxon>
    </lineage>
</organism>
<sequence length="508" mass="59944">MKQKISKISKDIRCIIINDDGEHVLWEHQKSRHRWMSFPPKIAYELEKNKEEDAVDVEFNENMAEIDFKNMKMSMDENVVEIRRIVVAAEVKTIAKQKPQPKRKKTNEEEPEIDKEMETKKKKLEKVLKKREPKKLFAEVDSYVPNSDDKQVYIEKNDVYNVMLNQTNAAQNNNKYFLIQVLESKNEKQPKFWTFFRWGRVGFKGQTNLIDCGKDLDKAKDIFLKKFFDKTHNEFEDRNKFVKVKGKYDLIQMDYSKTTEQKQQIPQEKITIESKLDEKIQNLLKTICDFKKMEETARGLSYDIDRAPLGKLTKKQIKAGYEALTRIENCIFNKNFNKEFKDALDEYYTRIPHYFGMRQPSPIKELDELKREIELLEVLSDIEAAMTSANQQIQNVEKLHPLDETYQKLKCDLKPLDKNSERFKLIESYLQKTHAPQHDSYEMSLKTVFEVMKHGEDGNFRADIGNRRLLWHGSRLTNWHGILSRGLKIAPKEAPVVSWEQDRNLGGS</sequence>
<reference evidence="2" key="1">
    <citation type="submission" date="2022-11" db="UniProtKB">
        <authorList>
            <consortium name="WormBaseParasite"/>
        </authorList>
    </citation>
    <scope>IDENTIFICATION</scope>
</reference>
<protein>
    <submittedName>
        <fullName evidence="2">Poly [ADP-ribose] polymerase</fullName>
    </submittedName>
</protein>
<dbReference type="Proteomes" id="UP000887576">
    <property type="component" value="Unplaced"/>
</dbReference>